<feature type="non-terminal residue" evidence="9">
    <location>
        <position position="1"/>
    </location>
</feature>
<dbReference type="SUPFAM" id="SSF103473">
    <property type="entry name" value="MFS general substrate transporter"/>
    <property type="match status" value="1"/>
</dbReference>
<keyword evidence="3" id="KW-0812">Transmembrane</keyword>
<evidence type="ECO:0000256" key="3">
    <source>
        <dbReference type="ARBA" id="ARBA00022692"/>
    </source>
</evidence>
<feature type="compositionally biased region" description="Basic residues" evidence="6">
    <location>
        <begin position="130"/>
        <end position="140"/>
    </location>
</feature>
<name>A0AAD3HT94_9CHLO</name>
<feature type="chain" id="PRO_5042072338" description="Major facilitator superfamily (MFS) profile domain-containing protein" evidence="7">
    <location>
        <begin position="24"/>
        <end position="140"/>
    </location>
</feature>
<evidence type="ECO:0000256" key="2">
    <source>
        <dbReference type="ARBA" id="ARBA00022475"/>
    </source>
</evidence>
<dbReference type="AlphaFoldDB" id="A0AAD3HT94"/>
<feature type="region of interest" description="Disordered" evidence="6">
    <location>
        <begin position="88"/>
        <end position="140"/>
    </location>
</feature>
<feature type="domain" description="Major facilitator superfamily (MFS) profile" evidence="8">
    <location>
        <begin position="1"/>
        <end position="140"/>
    </location>
</feature>
<dbReference type="GO" id="GO:0022857">
    <property type="term" value="F:transmembrane transporter activity"/>
    <property type="evidence" value="ECO:0007669"/>
    <property type="project" value="InterPro"/>
</dbReference>
<evidence type="ECO:0000256" key="7">
    <source>
        <dbReference type="SAM" id="SignalP"/>
    </source>
</evidence>
<evidence type="ECO:0000256" key="5">
    <source>
        <dbReference type="ARBA" id="ARBA00023136"/>
    </source>
</evidence>
<sequence>AVGGCFPLVFSLLGDLFPPASRAAVSAGVQVATGAGLAAGQALSGWLGPATNWRLPFVVLAVPSLGAAGLMLATTREPPRGAAEEVLRGEHYSSECGGATNTSPYTAPSSSTSPSSPPRYTASSASSRAKLARLLRRPSN</sequence>
<evidence type="ECO:0000313" key="9">
    <source>
        <dbReference type="EMBL" id="GFR52042.1"/>
    </source>
</evidence>
<dbReference type="InterPro" id="IPR011701">
    <property type="entry name" value="MFS"/>
</dbReference>
<comment type="subcellular location">
    <subcellularLocation>
        <location evidence="1">Cell membrane</location>
        <topology evidence="1">Multi-pass membrane protein</topology>
    </subcellularLocation>
</comment>
<evidence type="ECO:0000256" key="6">
    <source>
        <dbReference type="SAM" id="MobiDB-lite"/>
    </source>
</evidence>
<dbReference type="InterPro" id="IPR020846">
    <property type="entry name" value="MFS_dom"/>
</dbReference>
<reference evidence="9 10" key="1">
    <citation type="journal article" date="2021" name="Sci. Rep.">
        <title>Genome sequencing of the multicellular alga Astrephomene provides insights into convergent evolution of germ-soma differentiation.</title>
        <authorList>
            <person name="Yamashita S."/>
            <person name="Yamamoto K."/>
            <person name="Matsuzaki R."/>
            <person name="Suzuki S."/>
            <person name="Yamaguchi H."/>
            <person name="Hirooka S."/>
            <person name="Minakuchi Y."/>
            <person name="Miyagishima S."/>
            <person name="Kawachi M."/>
            <person name="Toyoda A."/>
            <person name="Nozaki H."/>
        </authorList>
    </citation>
    <scope>NUCLEOTIDE SEQUENCE [LARGE SCALE GENOMIC DNA]</scope>
    <source>
        <strain evidence="9 10">NIES-4017</strain>
    </source>
</reference>
<keyword evidence="10" id="KW-1185">Reference proteome</keyword>
<accession>A0AAD3HT94</accession>
<feature type="signal peptide" evidence="7">
    <location>
        <begin position="1"/>
        <end position="23"/>
    </location>
</feature>
<dbReference type="InterPro" id="IPR050189">
    <property type="entry name" value="MFS_Efflux_Transporters"/>
</dbReference>
<dbReference type="Gene3D" id="1.20.1250.20">
    <property type="entry name" value="MFS general substrate transporter like domains"/>
    <property type="match status" value="1"/>
</dbReference>
<dbReference type="GO" id="GO:0005886">
    <property type="term" value="C:plasma membrane"/>
    <property type="evidence" value="ECO:0007669"/>
    <property type="project" value="UniProtKB-SubCell"/>
</dbReference>
<dbReference type="EMBL" id="BMAR01000057">
    <property type="protein sequence ID" value="GFR52042.1"/>
    <property type="molecule type" value="Genomic_DNA"/>
</dbReference>
<dbReference type="PANTHER" id="PTHR43124">
    <property type="entry name" value="PURINE EFFLUX PUMP PBUE"/>
    <property type="match status" value="1"/>
</dbReference>
<dbReference type="Proteomes" id="UP001054857">
    <property type="component" value="Unassembled WGS sequence"/>
</dbReference>
<evidence type="ECO:0000256" key="1">
    <source>
        <dbReference type="ARBA" id="ARBA00004651"/>
    </source>
</evidence>
<dbReference type="Pfam" id="PF07690">
    <property type="entry name" value="MFS_1"/>
    <property type="match status" value="1"/>
</dbReference>
<feature type="non-terminal residue" evidence="9">
    <location>
        <position position="140"/>
    </location>
</feature>
<evidence type="ECO:0000256" key="4">
    <source>
        <dbReference type="ARBA" id="ARBA00022989"/>
    </source>
</evidence>
<organism evidence="9 10">
    <name type="scientific">Astrephomene gubernaculifera</name>
    <dbReference type="NCBI Taxonomy" id="47775"/>
    <lineage>
        <taxon>Eukaryota</taxon>
        <taxon>Viridiplantae</taxon>
        <taxon>Chlorophyta</taxon>
        <taxon>core chlorophytes</taxon>
        <taxon>Chlorophyceae</taxon>
        <taxon>CS clade</taxon>
        <taxon>Chlamydomonadales</taxon>
        <taxon>Astrephomenaceae</taxon>
        <taxon>Astrephomene</taxon>
    </lineage>
</organism>
<evidence type="ECO:0000259" key="8">
    <source>
        <dbReference type="PROSITE" id="PS50850"/>
    </source>
</evidence>
<comment type="caution">
    <text evidence="9">The sequence shown here is derived from an EMBL/GenBank/DDBJ whole genome shotgun (WGS) entry which is preliminary data.</text>
</comment>
<keyword evidence="7" id="KW-0732">Signal</keyword>
<protein>
    <recommendedName>
        <fullName evidence="8">Major facilitator superfamily (MFS) profile domain-containing protein</fullName>
    </recommendedName>
</protein>
<dbReference type="PROSITE" id="PS50850">
    <property type="entry name" value="MFS"/>
    <property type="match status" value="1"/>
</dbReference>
<keyword evidence="4" id="KW-1133">Transmembrane helix</keyword>
<keyword evidence="5" id="KW-0472">Membrane</keyword>
<feature type="compositionally biased region" description="Low complexity" evidence="6">
    <location>
        <begin position="99"/>
        <end position="129"/>
    </location>
</feature>
<proteinExistence type="predicted"/>
<keyword evidence="2" id="KW-1003">Cell membrane</keyword>
<gene>
    <name evidence="9" type="ORF">Agub_g14559</name>
</gene>
<dbReference type="PANTHER" id="PTHR43124:SF3">
    <property type="entry name" value="CHLORAMPHENICOL EFFLUX PUMP RV0191"/>
    <property type="match status" value="1"/>
</dbReference>
<dbReference type="InterPro" id="IPR036259">
    <property type="entry name" value="MFS_trans_sf"/>
</dbReference>
<evidence type="ECO:0000313" key="10">
    <source>
        <dbReference type="Proteomes" id="UP001054857"/>
    </source>
</evidence>